<keyword evidence="1" id="KW-0812">Transmembrane</keyword>
<dbReference type="Proteomes" id="UP000285517">
    <property type="component" value="Chromosome"/>
</dbReference>
<accession>A0A410G758</accession>
<evidence type="ECO:0000256" key="1">
    <source>
        <dbReference type="SAM" id="Phobius"/>
    </source>
</evidence>
<dbReference type="EMBL" id="CP034951">
    <property type="protein sequence ID" value="QAA83128.1"/>
    <property type="molecule type" value="Genomic_DNA"/>
</dbReference>
<proteinExistence type="predicted"/>
<name>A0A410G758_9FLAO</name>
<dbReference type="RefSeq" id="WP_128251491.1">
    <property type="nucleotide sequence ID" value="NZ_CP034951.1"/>
</dbReference>
<keyword evidence="1" id="KW-1133">Transmembrane helix</keyword>
<feature type="transmembrane region" description="Helical" evidence="1">
    <location>
        <begin position="27"/>
        <end position="46"/>
    </location>
</feature>
<evidence type="ECO:0000313" key="2">
    <source>
        <dbReference type="EMBL" id="QAA83128.1"/>
    </source>
</evidence>
<feature type="transmembrane region" description="Helical" evidence="1">
    <location>
        <begin position="105"/>
        <end position="124"/>
    </location>
</feature>
<keyword evidence="1" id="KW-0472">Membrane</keyword>
<protein>
    <recommendedName>
        <fullName evidence="4">General stress protein</fullName>
    </recommendedName>
</protein>
<dbReference type="KEGG" id="aev:EI546_16055"/>
<feature type="transmembrane region" description="Helical" evidence="1">
    <location>
        <begin position="79"/>
        <end position="99"/>
    </location>
</feature>
<evidence type="ECO:0000313" key="3">
    <source>
        <dbReference type="Proteomes" id="UP000285517"/>
    </source>
</evidence>
<dbReference type="OrthoDB" id="4826010at2"/>
<organism evidence="2 3">
    <name type="scientific">Aequorivita ciconiae</name>
    <dbReference type="NCBI Taxonomy" id="2494375"/>
    <lineage>
        <taxon>Bacteria</taxon>
        <taxon>Pseudomonadati</taxon>
        <taxon>Bacteroidota</taxon>
        <taxon>Flavobacteriia</taxon>
        <taxon>Flavobacteriales</taxon>
        <taxon>Flavobacteriaceae</taxon>
        <taxon>Aequorivita</taxon>
    </lineage>
</organism>
<dbReference type="AlphaFoldDB" id="A0A410G758"/>
<sequence>MVLSIGKFHAFITFPLMTTYFLSLNPFIKSIFFNGMLLCIFILYQGQRYWHLKLKRLENKPFSQSENLQFFKKRKRINWLLISGIPVVLIFQFLTVDWLSMDSEIILWSVLANLFAVLDHINCYHRQLMVDNSEDLKYLIRNKRFKKASLAKDLQENRF</sequence>
<gene>
    <name evidence="2" type="ORF">EI546_16055</name>
</gene>
<keyword evidence="3" id="KW-1185">Reference proteome</keyword>
<evidence type="ECO:0008006" key="4">
    <source>
        <dbReference type="Google" id="ProtNLM"/>
    </source>
</evidence>
<reference evidence="2 3" key="1">
    <citation type="submission" date="2019-01" db="EMBL/GenBank/DDBJ databases">
        <title>Complete genome sequencing of Aequorivita sp. H23M31.</title>
        <authorList>
            <person name="Bae J.-W."/>
        </authorList>
    </citation>
    <scope>NUCLEOTIDE SEQUENCE [LARGE SCALE GENOMIC DNA]</scope>
    <source>
        <strain evidence="2 3">H23M31</strain>
    </source>
</reference>